<keyword evidence="1" id="KW-0496">Mitochondrion</keyword>
<evidence type="ECO:0000256" key="1">
    <source>
        <dbReference type="HAMAP-Rule" id="MF_03149"/>
    </source>
</evidence>
<dbReference type="InterPro" id="IPR003837">
    <property type="entry name" value="GatC"/>
</dbReference>
<keyword evidence="1" id="KW-0067">ATP-binding</keyword>
<keyword evidence="1" id="KW-0150">Chloroplast</keyword>
<comment type="function">
    <text evidence="1">Allows the formation of correctly charged Gln-tRNA(Gln) through the transamidation of misacylated Glu-tRNA(Gln) in chloroplasts and mitochondria. The reaction takes place in the presence of glutamine and ATP through an activated gamma-phospho-Glu-tRNA(Gln).</text>
</comment>
<dbReference type="HAMAP" id="MF_00122">
    <property type="entry name" value="GatC"/>
    <property type="match status" value="1"/>
</dbReference>
<sequence>MVVGMMVGTTLRESARLLLPALAPPSLSRGRFRCCSSSSSSFKFEPSDVLQLAQKACITLTPQEVEDFQPKLQQLVGWFGQLQEVDLDSVLPAVRADNLSQRPLREDVPTPFEERDAIFAAVPETEGPFVKVPKILKENME</sequence>
<name>A0A9D4VF64_ADICA</name>
<dbReference type="GO" id="GO:0070681">
    <property type="term" value="P:glutaminyl-tRNAGln biosynthesis via transamidation"/>
    <property type="evidence" value="ECO:0007669"/>
    <property type="project" value="UniProtKB-UniRule"/>
</dbReference>
<dbReference type="Gene3D" id="1.10.20.60">
    <property type="entry name" value="Glu-tRNAGln amidotransferase C subunit, N-terminal domain"/>
    <property type="match status" value="1"/>
</dbReference>
<dbReference type="GO" id="GO:0006450">
    <property type="term" value="P:regulation of translational fidelity"/>
    <property type="evidence" value="ECO:0007669"/>
    <property type="project" value="InterPro"/>
</dbReference>
<comment type="catalytic activity">
    <reaction evidence="1">
        <text>L-glutamyl-tRNA(Gln) + L-glutamine + ATP + H2O = L-glutaminyl-tRNA(Gln) + L-glutamate + ADP + phosphate + H(+)</text>
        <dbReference type="Rhea" id="RHEA:17521"/>
        <dbReference type="Rhea" id="RHEA-COMP:9681"/>
        <dbReference type="Rhea" id="RHEA-COMP:9684"/>
        <dbReference type="ChEBI" id="CHEBI:15377"/>
        <dbReference type="ChEBI" id="CHEBI:15378"/>
        <dbReference type="ChEBI" id="CHEBI:29985"/>
        <dbReference type="ChEBI" id="CHEBI:30616"/>
        <dbReference type="ChEBI" id="CHEBI:43474"/>
        <dbReference type="ChEBI" id="CHEBI:58359"/>
        <dbReference type="ChEBI" id="CHEBI:78520"/>
        <dbReference type="ChEBI" id="CHEBI:78521"/>
        <dbReference type="ChEBI" id="CHEBI:456216"/>
    </reaction>
</comment>
<dbReference type="EC" id="6.3.5.-" evidence="1"/>
<keyword evidence="1" id="KW-0648">Protein biosynthesis</keyword>
<dbReference type="EMBL" id="JABFUD020000001">
    <property type="protein sequence ID" value="KAI5084282.1"/>
    <property type="molecule type" value="Genomic_DNA"/>
</dbReference>
<dbReference type="OrthoDB" id="2020502at2759"/>
<dbReference type="InterPro" id="IPR036113">
    <property type="entry name" value="Asp/Glu-ADT_sf_sub_c"/>
</dbReference>
<keyword evidence="3" id="KW-1185">Reference proteome</keyword>
<dbReference type="Pfam" id="PF02686">
    <property type="entry name" value="GatC"/>
    <property type="match status" value="1"/>
</dbReference>
<keyword evidence="1" id="KW-0547">Nucleotide-binding</keyword>
<keyword evidence="1" id="KW-0934">Plastid</keyword>
<dbReference type="NCBIfam" id="TIGR00135">
    <property type="entry name" value="gatC"/>
    <property type="match status" value="1"/>
</dbReference>
<dbReference type="SUPFAM" id="SSF141000">
    <property type="entry name" value="Glu-tRNAGln amidotransferase C subunit"/>
    <property type="match status" value="1"/>
</dbReference>
<organism evidence="2 3">
    <name type="scientific">Adiantum capillus-veneris</name>
    <name type="common">Maidenhair fern</name>
    <dbReference type="NCBI Taxonomy" id="13818"/>
    <lineage>
        <taxon>Eukaryota</taxon>
        <taxon>Viridiplantae</taxon>
        <taxon>Streptophyta</taxon>
        <taxon>Embryophyta</taxon>
        <taxon>Tracheophyta</taxon>
        <taxon>Polypodiopsida</taxon>
        <taxon>Polypodiidae</taxon>
        <taxon>Polypodiales</taxon>
        <taxon>Pteridineae</taxon>
        <taxon>Pteridaceae</taxon>
        <taxon>Vittarioideae</taxon>
        <taxon>Adiantum</taxon>
    </lineage>
</organism>
<comment type="subunit">
    <text evidence="1">Subunit of the heterotrimeric GatCAB amidotransferase (AdT) complex, composed of A, B and C subunits.</text>
</comment>
<evidence type="ECO:0000313" key="3">
    <source>
        <dbReference type="Proteomes" id="UP000886520"/>
    </source>
</evidence>
<dbReference type="GO" id="GO:0032543">
    <property type="term" value="P:mitochondrial translation"/>
    <property type="evidence" value="ECO:0007669"/>
    <property type="project" value="UniProtKB-UniRule"/>
</dbReference>
<dbReference type="GO" id="GO:0030956">
    <property type="term" value="C:glutamyl-tRNA(Gln) amidotransferase complex"/>
    <property type="evidence" value="ECO:0007669"/>
    <property type="project" value="UniProtKB-UniRule"/>
</dbReference>
<dbReference type="GO" id="GO:0005739">
    <property type="term" value="C:mitochondrion"/>
    <property type="evidence" value="ECO:0007669"/>
    <property type="project" value="UniProtKB-SubCell"/>
</dbReference>
<dbReference type="AlphaFoldDB" id="A0A9D4VF64"/>
<comment type="subcellular location">
    <subcellularLocation>
        <location evidence="1">Mitochondrion</location>
    </subcellularLocation>
    <subcellularLocation>
        <location evidence="1">Plastid</location>
        <location evidence="1">Chloroplast</location>
    </subcellularLocation>
</comment>
<reference evidence="2" key="1">
    <citation type="submission" date="2021-01" db="EMBL/GenBank/DDBJ databases">
        <title>Adiantum capillus-veneris genome.</title>
        <authorList>
            <person name="Fang Y."/>
            <person name="Liao Q."/>
        </authorList>
    </citation>
    <scope>NUCLEOTIDE SEQUENCE</scope>
    <source>
        <strain evidence="2">H3</strain>
        <tissue evidence="2">Leaf</tissue>
    </source>
</reference>
<dbReference type="GO" id="GO:0005524">
    <property type="term" value="F:ATP binding"/>
    <property type="evidence" value="ECO:0007669"/>
    <property type="project" value="UniProtKB-KW"/>
</dbReference>
<proteinExistence type="inferred from homology"/>
<keyword evidence="1" id="KW-0436">Ligase</keyword>
<dbReference type="GO" id="GO:0009507">
    <property type="term" value="C:chloroplast"/>
    <property type="evidence" value="ECO:0007669"/>
    <property type="project" value="UniProtKB-SubCell"/>
</dbReference>
<evidence type="ECO:0000313" key="2">
    <source>
        <dbReference type="EMBL" id="KAI5084282.1"/>
    </source>
</evidence>
<dbReference type="GO" id="GO:0050567">
    <property type="term" value="F:glutaminyl-tRNA synthase (glutamine-hydrolyzing) activity"/>
    <property type="evidence" value="ECO:0007669"/>
    <property type="project" value="UniProtKB-UniRule"/>
</dbReference>
<gene>
    <name evidence="1" type="primary">GATC</name>
    <name evidence="2" type="ORF">GOP47_0000451</name>
</gene>
<comment type="caution">
    <text evidence="2">The sequence shown here is derived from an EMBL/GenBank/DDBJ whole genome shotgun (WGS) entry which is preliminary data.</text>
</comment>
<dbReference type="PANTHER" id="PTHR15004:SF0">
    <property type="entry name" value="GLUTAMYL-TRNA(GLN) AMIDOTRANSFERASE SUBUNIT C, MITOCHONDRIAL"/>
    <property type="match status" value="1"/>
</dbReference>
<protein>
    <recommendedName>
        <fullName evidence="1">Glutamyl-tRNA(Gln) amidotransferase subunit C, chloroplastic/mitochondrial</fullName>
        <shortName evidence="1">Glu-AdT subunit C</shortName>
        <ecNumber evidence="1">6.3.5.-</ecNumber>
    </recommendedName>
</protein>
<accession>A0A9D4VF64</accession>
<dbReference type="Proteomes" id="UP000886520">
    <property type="component" value="Chromosome 1"/>
</dbReference>
<dbReference type="PANTHER" id="PTHR15004">
    <property type="entry name" value="GLUTAMYL-TRNA(GLN) AMIDOTRANSFERASE SUBUNIT C, MITOCHONDRIAL"/>
    <property type="match status" value="1"/>
</dbReference>
<comment type="similarity">
    <text evidence="1">Belongs to the GatC family.</text>
</comment>